<proteinExistence type="predicted"/>
<keyword evidence="2" id="KW-1185">Reference proteome</keyword>
<protein>
    <submittedName>
        <fullName evidence="1">Uncharacterized protein</fullName>
    </submittedName>
</protein>
<evidence type="ECO:0000313" key="1">
    <source>
        <dbReference type="EMBL" id="KAJ9065273.1"/>
    </source>
</evidence>
<name>A0ACC2SSB6_9FUNG</name>
<evidence type="ECO:0000313" key="2">
    <source>
        <dbReference type="Proteomes" id="UP001165960"/>
    </source>
</evidence>
<sequence>MYNILPGHLFWILHAPPPPLAFSRRNRTGAVAEVIHELLCARVHFLAINFRLVCKPSRTYCEAPCFDFSVQVYQTDPSGRKHEKRQDRNKLDDIHATNAMSL</sequence>
<accession>A0ACC2SSB6</accession>
<reference evidence="1" key="1">
    <citation type="submission" date="2022-04" db="EMBL/GenBank/DDBJ databases">
        <title>Genome of the entomopathogenic fungus Entomophthora muscae.</title>
        <authorList>
            <person name="Elya C."/>
            <person name="Lovett B.R."/>
            <person name="Lee E."/>
            <person name="Macias A.M."/>
            <person name="Hajek A.E."/>
            <person name="De Bivort B.L."/>
            <person name="Kasson M.T."/>
            <person name="De Fine Licht H.H."/>
            <person name="Stajich J.E."/>
        </authorList>
    </citation>
    <scope>NUCLEOTIDE SEQUENCE</scope>
    <source>
        <strain evidence="1">Berkeley</strain>
    </source>
</reference>
<dbReference type="Proteomes" id="UP001165960">
    <property type="component" value="Unassembled WGS sequence"/>
</dbReference>
<comment type="caution">
    <text evidence="1">The sequence shown here is derived from an EMBL/GenBank/DDBJ whole genome shotgun (WGS) entry which is preliminary data.</text>
</comment>
<organism evidence="1 2">
    <name type="scientific">Entomophthora muscae</name>
    <dbReference type="NCBI Taxonomy" id="34485"/>
    <lineage>
        <taxon>Eukaryota</taxon>
        <taxon>Fungi</taxon>
        <taxon>Fungi incertae sedis</taxon>
        <taxon>Zoopagomycota</taxon>
        <taxon>Entomophthoromycotina</taxon>
        <taxon>Entomophthoromycetes</taxon>
        <taxon>Entomophthorales</taxon>
        <taxon>Entomophthoraceae</taxon>
        <taxon>Entomophthora</taxon>
    </lineage>
</organism>
<dbReference type="EMBL" id="QTSX02004363">
    <property type="protein sequence ID" value="KAJ9065273.1"/>
    <property type="molecule type" value="Genomic_DNA"/>
</dbReference>
<gene>
    <name evidence="1" type="ORF">DSO57_1021333</name>
</gene>